<organism evidence="2 3">
    <name type="scientific">Dolosigranulum pigrum</name>
    <dbReference type="NCBI Taxonomy" id="29394"/>
    <lineage>
        <taxon>Bacteria</taxon>
        <taxon>Bacillati</taxon>
        <taxon>Bacillota</taxon>
        <taxon>Bacilli</taxon>
        <taxon>Lactobacillales</taxon>
        <taxon>Carnobacteriaceae</taxon>
        <taxon>Dolosigranulum</taxon>
    </lineage>
</organism>
<dbReference type="AlphaFoldDB" id="A0A328KMK6"/>
<reference evidence="1 4" key="2">
    <citation type="submission" date="2019-07" db="EMBL/GenBank/DDBJ databases">
        <title>Genome assembly of a nasal isolate of Dolosigranulum pigrum from a chronic sinusitis patient.</title>
        <authorList>
            <person name="Baig S."/>
            <person name="Overballe-Petersen S."/>
            <person name="Kaspar U."/>
            <person name="Rendboe A."/>
            <person name="de Man T."/>
            <person name="Liu C."/>
            <person name="Price L.B."/>
            <person name="Stegger M."/>
            <person name="Becker K."/>
            <person name="Skytt Andersen P."/>
        </authorList>
    </citation>
    <scope>NUCLEOTIDE SEQUENCE [LARGE SCALE GENOMIC DNA]</scope>
    <source>
        <strain evidence="1 4">83VPs-KB5</strain>
    </source>
</reference>
<evidence type="ECO:0000313" key="1">
    <source>
        <dbReference type="EMBL" id="QDO91976.1"/>
    </source>
</evidence>
<evidence type="ECO:0000313" key="4">
    <source>
        <dbReference type="Proteomes" id="UP000315953"/>
    </source>
</evidence>
<dbReference type="Proteomes" id="UP000249099">
    <property type="component" value="Unassembled WGS sequence"/>
</dbReference>
<dbReference type="InterPro" id="IPR025506">
    <property type="entry name" value="Abi_alpha"/>
</dbReference>
<protein>
    <submittedName>
        <fullName evidence="1">DUF4393 domain-containing protein</fullName>
    </submittedName>
</protein>
<evidence type="ECO:0000313" key="2">
    <source>
        <dbReference type="EMBL" id="RAN63904.1"/>
    </source>
</evidence>
<dbReference type="RefSeq" id="WP_112788034.1">
    <property type="nucleotide sequence ID" value="NZ_CP040415.1"/>
</dbReference>
<dbReference type="Gene3D" id="3.30.110.190">
    <property type="match status" value="1"/>
</dbReference>
<proteinExistence type="predicted"/>
<evidence type="ECO:0000313" key="3">
    <source>
        <dbReference type="Proteomes" id="UP000249099"/>
    </source>
</evidence>
<gene>
    <name evidence="2" type="ORF">B8A44_03930</name>
    <name evidence="1" type="ORF">FNV33_08045</name>
</gene>
<dbReference type="KEGG" id="dpm:FNV33_08045"/>
<dbReference type="EMBL" id="NAQV01000011">
    <property type="protein sequence ID" value="RAN63904.1"/>
    <property type="molecule type" value="Genomic_DNA"/>
</dbReference>
<dbReference type="Pfam" id="PF14337">
    <property type="entry name" value="Abi_alpha"/>
    <property type="match status" value="1"/>
</dbReference>
<reference evidence="2 3" key="1">
    <citation type="submission" date="2017-03" db="EMBL/GenBank/DDBJ databases">
        <title>wgs assembly of Dolosigranulum pigrum KPL CDC strains.</title>
        <authorList>
            <person name="Brugger S.D."/>
            <person name="Pettigrew M."/>
            <person name="Kong Y."/>
            <person name="Lemon K.P."/>
        </authorList>
    </citation>
    <scope>NUCLEOTIDE SEQUENCE [LARGE SCALE GENOMIC DNA]</scope>
    <source>
        <strain evidence="2 3">KPL1931_CDC4294-98</strain>
    </source>
</reference>
<name>A0A328KMK6_9LACT</name>
<dbReference type="Proteomes" id="UP000315953">
    <property type="component" value="Chromosome"/>
</dbReference>
<accession>A0A328KMK6</accession>
<dbReference type="EMBL" id="CP041626">
    <property type="protein sequence ID" value="QDO91976.1"/>
    <property type="molecule type" value="Genomic_DNA"/>
</dbReference>
<sequence>MDRLIGNALGSFGANLATGLFKGPIETLAQLWFLKFGHKYYKDYSDLKVKIESDILDDSEQQLKEKILEIISDINPQNIQSPNLHIIGPAINNCDYYINDETIRNIFASLIGNAFDKSKNPLIHPAFTSIIQELSPLDAKVLSSVNNGNHAIANIHLTHEENSSFLVQATNVYSSPDLDNVPHELIASSLDNLDRLGLITITYTAHKSHDPLYDKIRDKQIYKIHKQLLEEYKTHPVYAPFNKLELQKGKCPPTQFGKDFYSVCL</sequence>